<sequence>MTRHAITIVGSGYVGLVTGACLAKLGHRVVCHDIDTKKISLLKRGSMPFFEPGLREIILQSVRQKRLTFESDPVTALRGSEVIFITVGTPSRKDGSVDISYVKSAAKSIAANLRGGEIIVSKSTVPIGASLLLRRSIQRTFSGHFSIVSNPEFLREGVALGAFLKADRIILGYEQQVTARVKKIMREIYAGIKAPIIETNNRTAELIKYAANVFLASHISFINSIARLCEEIGADVEVVSAALKADPRIGQRAFLSAGIGYGGLCFPKDIRALIRISQKLGYRFKFLDVVDQINKDQRKFFVQRIRMLVPKIKGKKVALLGLSFKPQTDDLRDAPSLDIIKSLLRAGAKLHVTDPVAINSTRRIFGSLLTYHRNPYDALRGAHVAAIITEWPQFTALKLEKMKKLLAEPNIVDGRNIYDPETMRHLGFRYIGIGRGYIREIFVKK</sequence>
<evidence type="ECO:0000256" key="7">
    <source>
        <dbReference type="PIRNR" id="PIRNR000124"/>
    </source>
</evidence>
<dbReference type="InterPro" id="IPR014027">
    <property type="entry name" value="UDP-Glc/GDP-Man_DH_C"/>
</dbReference>
<dbReference type="UniPathway" id="UPA00038">
    <property type="reaction ID" value="UER00491"/>
</dbReference>
<dbReference type="GO" id="GO:0003979">
    <property type="term" value="F:UDP-glucose 6-dehydrogenase activity"/>
    <property type="evidence" value="ECO:0007669"/>
    <property type="project" value="UniProtKB-EC"/>
</dbReference>
<evidence type="ECO:0000256" key="6">
    <source>
        <dbReference type="ARBA" id="ARBA00047473"/>
    </source>
</evidence>
<dbReference type="PROSITE" id="PS51257">
    <property type="entry name" value="PROKAR_LIPOPROTEIN"/>
    <property type="match status" value="1"/>
</dbReference>
<name>A0A1G2B7D8_9BACT</name>
<feature type="binding site" evidence="9">
    <location>
        <position position="262"/>
    </location>
    <ligand>
        <name>substrate</name>
    </ligand>
</feature>
<dbReference type="InterPro" id="IPR036220">
    <property type="entry name" value="UDP-Glc/GDP-Man_DH_C_sf"/>
</dbReference>
<dbReference type="SMART" id="SM00984">
    <property type="entry name" value="UDPG_MGDP_dh_C"/>
    <property type="match status" value="1"/>
</dbReference>
<dbReference type="InterPro" id="IPR028357">
    <property type="entry name" value="UDPglc_DH_bac"/>
</dbReference>
<organism evidence="12 13">
    <name type="scientific">Candidatus Kerfeldbacteria bacterium RIFCSPLOWO2_01_FULL_48_11</name>
    <dbReference type="NCBI Taxonomy" id="1798543"/>
    <lineage>
        <taxon>Bacteria</taxon>
        <taxon>Candidatus Kerfeldiibacteriota</taxon>
    </lineage>
</organism>
<feature type="active site" description="Nucleophile" evidence="8">
    <location>
        <position position="265"/>
    </location>
</feature>
<evidence type="ECO:0000256" key="1">
    <source>
        <dbReference type="ARBA" id="ARBA00004701"/>
    </source>
</evidence>
<dbReference type="InterPro" id="IPR017476">
    <property type="entry name" value="UDP-Glc/GDP-Man"/>
</dbReference>
<feature type="binding site" evidence="10">
    <location>
        <position position="332"/>
    </location>
    <ligand>
        <name>NAD(+)</name>
        <dbReference type="ChEBI" id="CHEBI:57540"/>
    </ligand>
</feature>
<evidence type="ECO:0000259" key="11">
    <source>
        <dbReference type="SMART" id="SM00984"/>
    </source>
</evidence>
<dbReference type="GO" id="GO:0000271">
    <property type="term" value="P:polysaccharide biosynthetic process"/>
    <property type="evidence" value="ECO:0007669"/>
    <property type="project" value="InterPro"/>
</dbReference>
<evidence type="ECO:0000256" key="4">
    <source>
        <dbReference type="ARBA" id="ARBA00023002"/>
    </source>
</evidence>
<evidence type="ECO:0000256" key="2">
    <source>
        <dbReference type="ARBA" id="ARBA00006601"/>
    </source>
</evidence>
<evidence type="ECO:0000313" key="13">
    <source>
        <dbReference type="Proteomes" id="UP000179164"/>
    </source>
</evidence>
<dbReference type="PANTHER" id="PTHR43750:SF3">
    <property type="entry name" value="UDP-GLUCOSE 6-DEHYDROGENASE TUAD"/>
    <property type="match status" value="1"/>
</dbReference>
<dbReference type="EMBL" id="MHKE01000002">
    <property type="protein sequence ID" value="OGY85042.1"/>
    <property type="molecule type" value="Genomic_DNA"/>
</dbReference>
<gene>
    <name evidence="12" type="ORF">A2898_02845</name>
</gene>
<keyword evidence="5 7" id="KW-0520">NAD</keyword>
<dbReference type="InterPro" id="IPR036291">
    <property type="entry name" value="NAD(P)-bd_dom_sf"/>
</dbReference>
<evidence type="ECO:0000313" key="12">
    <source>
        <dbReference type="EMBL" id="OGY85042.1"/>
    </source>
</evidence>
<dbReference type="PIRSF" id="PIRSF000124">
    <property type="entry name" value="UDPglc_GDPman_dh"/>
    <property type="match status" value="1"/>
</dbReference>
<evidence type="ECO:0000256" key="5">
    <source>
        <dbReference type="ARBA" id="ARBA00023027"/>
    </source>
</evidence>
<dbReference type="PIRSF" id="PIRSF500134">
    <property type="entry name" value="UDPglc_DH_bac"/>
    <property type="match status" value="1"/>
</dbReference>
<feature type="binding site" evidence="10">
    <location>
        <position position="156"/>
    </location>
    <ligand>
        <name>NAD(+)</name>
        <dbReference type="ChEBI" id="CHEBI:57540"/>
    </ligand>
</feature>
<dbReference type="Gene3D" id="3.40.50.720">
    <property type="entry name" value="NAD(P)-binding Rossmann-like Domain"/>
    <property type="match status" value="2"/>
</dbReference>
<feature type="binding site" evidence="9">
    <location>
        <position position="325"/>
    </location>
    <ligand>
        <name>substrate</name>
    </ligand>
</feature>
<feature type="binding site" evidence="10">
    <location>
        <position position="268"/>
    </location>
    <ligand>
        <name>NAD(+)</name>
        <dbReference type="ChEBI" id="CHEBI:57540"/>
    </ligand>
</feature>
<dbReference type="PANTHER" id="PTHR43750">
    <property type="entry name" value="UDP-GLUCOSE 6-DEHYDROGENASE TUAD"/>
    <property type="match status" value="1"/>
</dbReference>
<comment type="pathway">
    <text evidence="1">Nucleotide-sugar biosynthesis; UDP-alpha-D-glucuronate biosynthesis; UDP-alpha-D-glucuronate from UDP-alpha-D-glucose: step 1/1.</text>
</comment>
<dbReference type="GO" id="GO:0006065">
    <property type="term" value="P:UDP-glucuronate biosynthetic process"/>
    <property type="evidence" value="ECO:0007669"/>
    <property type="project" value="UniProtKB-UniPathway"/>
</dbReference>
<dbReference type="InterPro" id="IPR001732">
    <property type="entry name" value="UDP-Glc/GDP-Man_DH_N"/>
</dbReference>
<dbReference type="SUPFAM" id="SSF48179">
    <property type="entry name" value="6-phosphogluconate dehydrogenase C-terminal domain-like"/>
    <property type="match status" value="1"/>
</dbReference>
<feature type="binding site" evidence="10">
    <location>
        <position position="89"/>
    </location>
    <ligand>
        <name>NAD(+)</name>
        <dbReference type="ChEBI" id="CHEBI:57540"/>
    </ligand>
</feature>
<dbReference type="STRING" id="1798543.A2898_02845"/>
<comment type="caution">
    <text evidence="12">The sequence shown here is derived from an EMBL/GenBank/DDBJ whole genome shotgun (WGS) entry which is preliminary data.</text>
</comment>
<protein>
    <recommendedName>
        <fullName evidence="3 7">UDP-glucose 6-dehydrogenase</fullName>
        <ecNumber evidence="3 7">1.1.1.22</ecNumber>
    </recommendedName>
</protein>
<accession>A0A1G2B7D8</accession>
<evidence type="ECO:0000256" key="10">
    <source>
        <dbReference type="PIRSR" id="PIRSR500134-3"/>
    </source>
</evidence>
<dbReference type="Pfam" id="PF00984">
    <property type="entry name" value="UDPG_MGDP_dh"/>
    <property type="match status" value="1"/>
</dbReference>
<dbReference type="InterPro" id="IPR008927">
    <property type="entry name" value="6-PGluconate_DH-like_C_sf"/>
</dbReference>
<evidence type="ECO:0000256" key="9">
    <source>
        <dbReference type="PIRSR" id="PIRSR500134-2"/>
    </source>
</evidence>
<dbReference type="SUPFAM" id="SSF51735">
    <property type="entry name" value="NAD(P)-binding Rossmann-fold domains"/>
    <property type="match status" value="1"/>
</dbReference>
<dbReference type="SUPFAM" id="SSF52413">
    <property type="entry name" value="UDP-glucose/GDP-mannose dehydrogenase C-terminal domain"/>
    <property type="match status" value="1"/>
</dbReference>
<feature type="binding site" evidence="9">
    <location>
        <position position="208"/>
    </location>
    <ligand>
        <name>substrate</name>
    </ligand>
</feature>
<evidence type="ECO:0000256" key="8">
    <source>
        <dbReference type="PIRSR" id="PIRSR500134-1"/>
    </source>
</evidence>
<proteinExistence type="inferred from homology"/>
<feature type="binding site" evidence="10">
    <location>
        <position position="33"/>
    </location>
    <ligand>
        <name>NAD(+)</name>
        <dbReference type="ChEBI" id="CHEBI:57540"/>
    </ligand>
</feature>
<dbReference type="Pfam" id="PF03721">
    <property type="entry name" value="UDPG_MGDP_dh_N"/>
    <property type="match status" value="1"/>
</dbReference>
<dbReference type="NCBIfam" id="TIGR03026">
    <property type="entry name" value="NDP-sugDHase"/>
    <property type="match status" value="1"/>
</dbReference>
<keyword evidence="4 7" id="KW-0560">Oxidoreductase</keyword>
<dbReference type="AlphaFoldDB" id="A0A1G2B7D8"/>
<dbReference type="EC" id="1.1.1.22" evidence="3 7"/>
<feature type="binding site" evidence="10">
    <location>
        <position position="38"/>
    </location>
    <ligand>
        <name>NAD(+)</name>
        <dbReference type="ChEBI" id="CHEBI:57540"/>
    </ligand>
</feature>
<comment type="similarity">
    <text evidence="2 7">Belongs to the UDP-glucose/GDP-mannose dehydrogenase family.</text>
</comment>
<dbReference type="Proteomes" id="UP000179164">
    <property type="component" value="Unassembled WGS sequence"/>
</dbReference>
<dbReference type="Pfam" id="PF03720">
    <property type="entry name" value="UDPG_MGDP_dh_C"/>
    <property type="match status" value="1"/>
</dbReference>
<reference evidence="12 13" key="1">
    <citation type="journal article" date="2016" name="Nat. Commun.">
        <title>Thousands of microbial genomes shed light on interconnected biogeochemical processes in an aquifer system.</title>
        <authorList>
            <person name="Anantharaman K."/>
            <person name="Brown C.T."/>
            <person name="Hug L.A."/>
            <person name="Sharon I."/>
            <person name="Castelle C.J."/>
            <person name="Probst A.J."/>
            <person name="Thomas B.C."/>
            <person name="Singh A."/>
            <person name="Wilkins M.J."/>
            <person name="Karaoz U."/>
            <person name="Brodie E.L."/>
            <person name="Williams K.H."/>
            <person name="Hubbard S.S."/>
            <person name="Banfield J.F."/>
        </authorList>
    </citation>
    <scope>NUCLEOTIDE SEQUENCE [LARGE SCALE GENOMIC DNA]</scope>
</reference>
<evidence type="ECO:0000256" key="3">
    <source>
        <dbReference type="ARBA" id="ARBA00012954"/>
    </source>
</evidence>
<dbReference type="InterPro" id="IPR014026">
    <property type="entry name" value="UDP-Glc/GDP-Man_DH_dimer"/>
</dbReference>
<feature type="binding site" evidence="10">
    <location>
        <position position="124"/>
    </location>
    <ligand>
        <name>NAD(+)</name>
        <dbReference type="ChEBI" id="CHEBI:57540"/>
    </ligand>
</feature>
<feature type="binding site" evidence="9">
    <location>
        <begin position="254"/>
        <end position="258"/>
    </location>
    <ligand>
        <name>substrate</name>
    </ligand>
</feature>
<feature type="binding site" evidence="9">
    <location>
        <begin position="153"/>
        <end position="156"/>
    </location>
    <ligand>
        <name>substrate</name>
    </ligand>
</feature>
<feature type="domain" description="UDP-glucose/GDP-mannose dehydrogenase C-terminal" evidence="11">
    <location>
        <begin position="318"/>
        <end position="420"/>
    </location>
</feature>
<comment type="catalytic activity">
    <reaction evidence="6 7">
        <text>UDP-alpha-D-glucose + 2 NAD(+) + H2O = UDP-alpha-D-glucuronate + 2 NADH + 3 H(+)</text>
        <dbReference type="Rhea" id="RHEA:23596"/>
        <dbReference type="ChEBI" id="CHEBI:15377"/>
        <dbReference type="ChEBI" id="CHEBI:15378"/>
        <dbReference type="ChEBI" id="CHEBI:57540"/>
        <dbReference type="ChEBI" id="CHEBI:57945"/>
        <dbReference type="ChEBI" id="CHEBI:58052"/>
        <dbReference type="ChEBI" id="CHEBI:58885"/>
        <dbReference type="EC" id="1.1.1.22"/>
    </reaction>
</comment>
<dbReference type="GO" id="GO:0051287">
    <property type="term" value="F:NAD binding"/>
    <property type="evidence" value="ECO:0007669"/>
    <property type="project" value="InterPro"/>
</dbReference>
<dbReference type="Gene3D" id="1.20.5.100">
    <property type="entry name" value="Cytochrome c1, transmembrane anchor, C-terminal"/>
    <property type="match status" value="1"/>
</dbReference>